<accession>A0A7T7BKX6</accession>
<feature type="compositionally biased region" description="Polar residues" evidence="1">
    <location>
        <begin position="684"/>
        <end position="694"/>
    </location>
</feature>
<feature type="region of interest" description="Disordered" evidence="1">
    <location>
        <begin position="1"/>
        <end position="171"/>
    </location>
</feature>
<feature type="compositionally biased region" description="Basic and acidic residues" evidence="1">
    <location>
        <begin position="495"/>
        <end position="506"/>
    </location>
</feature>
<dbReference type="SUPFAM" id="SSF54236">
    <property type="entry name" value="Ubiquitin-like"/>
    <property type="match status" value="1"/>
</dbReference>
<gene>
    <name evidence="2" type="ORF">Pdw03_7511</name>
</gene>
<feature type="region of interest" description="Disordered" evidence="1">
    <location>
        <begin position="728"/>
        <end position="772"/>
    </location>
</feature>
<feature type="compositionally biased region" description="Polar residues" evidence="1">
    <location>
        <begin position="536"/>
        <end position="547"/>
    </location>
</feature>
<feature type="compositionally biased region" description="Low complexity" evidence="1">
    <location>
        <begin position="137"/>
        <end position="148"/>
    </location>
</feature>
<dbReference type="RefSeq" id="XP_014533810.2">
    <property type="nucleotide sequence ID" value="XM_014678324.2"/>
</dbReference>
<dbReference type="Proteomes" id="UP000595662">
    <property type="component" value="Chromosome 2"/>
</dbReference>
<dbReference type="EMBL" id="CP060775">
    <property type="protein sequence ID" value="QQK43610.1"/>
    <property type="molecule type" value="Genomic_DNA"/>
</dbReference>
<protein>
    <submittedName>
        <fullName evidence="2">Pleckstrin homology-like domain</fullName>
    </submittedName>
</protein>
<evidence type="ECO:0000313" key="2">
    <source>
        <dbReference type="EMBL" id="QQK43610.1"/>
    </source>
</evidence>
<dbReference type="SUPFAM" id="SSF50729">
    <property type="entry name" value="PH domain-like"/>
    <property type="match status" value="1"/>
</dbReference>
<name>A0A7T7BKX6_PENDI</name>
<feature type="compositionally biased region" description="Basic and acidic residues" evidence="1">
    <location>
        <begin position="80"/>
        <end position="96"/>
    </location>
</feature>
<dbReference type="Gene3D" id="2.30.29.30">
    <property type="entry name" value="Pleckstrin-homology domain (PH domain)/Phosphotyrosine-binding domain (PTB)"/>
    <property type="match status" value="1"/>
</dbReference>
<dbReference type="InterPro" id="IPR011993">
    <property type="entry name" value="PH-like_dom_sf"/>
</dbReference>
<evidence type="ECO:0000256" key="1">
    <source>
        <dbReference type="SAM" id="MobiDB-lite"/>
    </source>
</evidence>
<dbReference type="PANTHER" id="PTHR38700:SF1">
    <property type="entry name" value="PH DOMAIN-CONTAINING PROTEIN"/>
    <property type="match status" value="1"/>
</dbReference>
<feature type="region of interest" description="Disordered" evidence="1">
    <location>
        <begin position="658"/>
        <end position="700"/>
    </location>
</feature>
<dbReference type="InterPro" id="IPR029071">
    <property type="entry name" value="Ubiquitin-like_domsf"/>
</dbReference>
<evidence type="ECO:0000313" key="3">
    <source>
        <dbReference type="Proteomes" id="UP000595662"/>
    </source>
</evidence>
<feature type="region of interest" description="Disordered" evidence="1">
    <location>
        <begin position="580"/>
        <end position="627"/>
    </location>
</feature>
<sequence length="772" mass="85290">MSENSVTAAAQPVPPKLSRYRSMRGTTGDVEMATPPTLVNSIGQQNLSIARSRSRYRRNRPASNENLVPPTPAIPGHARPRLEVRRNEPRERERPATSHSGTTQNEEEAHTREVDRQGAMEKLTGGENSAQDIRRPQVSVLSKQVVQQPRSQPVLAHPPRSNNSGNDGNRKSFFQMVKLSRSTKKMGPLPNYIGVGGTGVVPGVDAPVSAVNAGKRNALVKYGDTSANLTVNPSTQVRDILLDATKHLSRDIDADRFILMESYSQVGLERPLRRYEHVREIMNSWSHDADNQFIVIPPSSVDALTQLDAGHAPSEQPPPVTVHIYHSQRRRKWDKRYVTLRADGQVTISRKESAKEQTNICYLSDYDIYFPSARALNKDIKPPKKLCFAIKSQQKSSMFLSTENYLHFFSTSDKSVADKWYRAVQKWRSWYLVNKKGAGQTPETETLVKRAGTKKSSHQPRNVHNDVPLLERETSTESSNRESSDQRRPTSSKDVFSRQKPLREHVPPPSSYPHTLTIDTDTEGPFADTQALLSGLSPQEVETSTFAPSGLLGRTYTQRQNAMREREDRDKKAKQEAFSGTGFMSGDSIQTPGQDSNPNSRTNTMTRAPDASAFTQTPSLKQKPLVDLTPVYAEPPQHSRKGKGRGVQVQPGMQLIDGATGPDQTSGGFSIPPATSWRRPAADTTPQRRNTTRSVGHHSNKYATLASAEASSAISAGKFTANSLLAHSASTSSHRNPRTGHGVATGDRNATRPLLDMSPENPFADGSLLRQL</sequence>
<dbReference type="GeneID" id="26233133"/>
<dbReference type="PANTHER" id="PTHR38700">
    <property type="entry name" value="YALI0E22418P"/>
    <property type="match status" value="1"/>
</dbReference>
<feature type="region of interest" description="Disordered" evidence="1">
    <location>
        <begin position="534"/>
        <end position="553"/>
    </location>
</feature>
<dbReference type="AlphaFoldDB" id="A0A7T7BKX6"/>
<dbReference type="Gene3D" id="3.10.20.90">
    <property type="entry name" value="Phosphatidylinositol 3-kinase Catalytic Subunit, Chain A, domain 1"/>
    <property type="match status" value="1"/>
</dbReference>
<feature type="compositionally biased region" description="Basic and acidic residues" evidence="1">
    <location>
        <begin position="107"/>
        <end position="119"/>
    </location>
</feature>
<dbReference type="GO" id="GO:0007165">
    <property type="term" value="P:signal transduction"/>
    <property type="evidence" value="ECO:0007669"/>
    <property type="project" value="InterPro"/>
</dbReference>
<feature type="region of interest" description="Disordered" evidence="1">
    <location>
        <begin position="441"/>
        <end position="525"/>
    </location>
</feature>
<feature type="compositionally biased region" description="Polar residues" evidence="1">
    <location>
        <begin position="587"/>
        <end position="606"/>
    </location>
</feature>
<organism evidence="2 3">
    <name type="scientific">Penicillium digitatum</name>
    <name type="common">Green mold</name>
    <dbReference type="NCBI Taxonomy" id="36651"/>
    <lineage>
        <taxon>Eukaryota</taxon>
        <taxon>Fungi</taxon>
        <taxon>Dikarya</taxon>
        <taxon>Ascomycota</taxon>
        <taxon>Pezizomycotina</taxon>
        <taxon>Eurotiomycetes</taxon>
        <taxon>Eurotiomycetidae</taxon>
        <taxon>Eurotiales</taxon>
        <taxon>Aspergillaceae</taxon>
        <taxon>Penicillium</taxon>
    </lineage>
</organism>
<dbReference type="VEuPathDB" id="FungiDB:PDIP_48160"/>
<dbReference type="KEGG" id="pdp:PDIP_48160"/>
<reference evidence="2 3" key="1">
    <citation type="submission" date="2020-08" db="EMBL/GenBank/DDBJ databases">
        <title>The completed genome sequence of the pathogenic ascomycete fungus Penicillium digitatum.</title>
        <authorList>
            <person name="Wang M."/>
        </authorList>
    </citation>
    <scope>NUCLEOTIDE SEQUENCE [LARGE SCALE GENOMIC DNA]</scope>
    <source>
        <strain evidence="2 3">PdW03</strain>
    </source>
</reference>
<proteinExistence type="predicted"/>
<feature type="compositionally biased region" description="Polar residues" evidence="1">
    <location>
        <begin position="37"/>
        <end position="47"/>
    </location>
</feature>
<feature type="compositionally biased region" description="Basic and acidic residues" evidence="1">
    <location>
        <begin position="469"/>
        <end position="488"/>
    </location>
</feature>